<dbReference type="InterPro" id="IPR004358">
    <property type="entry name" value="Sig_transdc_His_kin-like_C"/>
</dbReference>
<dbReference type="InterPro" id="IPR003594">
    <property type="entry name" value="HATPase_dom"/>
</dbReference>
<dbReference type="PANTHER" id="PTHR43065">
    <property type="entry name" value="SENSOR HISTIDINE KINASE"/>
    <property type="match status" value="1"/>
</dbReference>
<feature type="transmembrane region" description="Helical" evidence="7">
    <location>
        <begin position="264"/>
        <end position="285"/>
    </location>
</feature>
<dbReference type="OrthoDB" id="8552871at2"/>
<keyword evidence="7" id="KW-0812">Transmembrane</keyword>
<dbReference type="SMART" id="SM00387">
    <property type="entry name" value="HATPase_c"/>
    <property type="match status" value="1"/>
</dbReference>
<keyword evidence="4" id="KW-0808">Transferase</keyword>
<dbReference type="Pfam" id="PF00512">
    <property type="entry name" value="HisKA"/>
    <property type="match status" value="1"/>
</dbReference>
<dbReference type="Pfam" id="PF00072">
    <property type="entry name" value="Response_reg"/>
    <property type="match status" value="1"/>
</dbReference>
<dbReference type="InterPro" id="IPR011006">
    <property type="entry name" value="CheY-like_superfamily"/>
</dbReference>
<dbReference type="GO" id="GO:0000155">
    <property type="term" value="F:phosphorelay sensor kinase activity"/>
    <property type="evidence" value="ECO:0007669"/>
    <property type="project" value="InterPro"/>
</dbReference>
<dbReference type="Proteomes" id="UP000184076">
    <property type="component" value="Unassembled WGS sequence"/>
</dbReference>
<dbReference type="SMART" id="SM00065">
    <property type="entry name" value="GAF"/>
    <property type="match status" value="2"/>
</dbReference>
<dbReference type="EMBL" id="FQVB01000012">
    <property type="protein sequence ID" value="SHF15967.1"/>
    <property type="molecule type" value="Genomic_DNA"/>
</dbReference>
<evidence type="ECO:0000256" key="6">
    <source>
        <dbReference type="PROSITE-ProRule" id="PRU00169"/>
    </source>
</evidence>
<evidence type="ECO:0000256" key="3">
    <source>
        <dbReference type="ARBA" id="ARBA00022553"/>
    </source>
</evidence>
<dbReference type="InterPro" id="IPR003661">
    <property type="entry name" value="HisK_dim/P_dom"/>
</dbReference>
<evidence type="ECO:0000256" key="2">
    <source>
        <dbReference type="ARBA" id="ARBA00012438"/>
    </source>
</evidence>
<dbReference type="CDD" id="cd18773">
    <property type="entry name" value="PDC1_HK_sensor"/>
    <property type="match status" value="1"/>
</dbReference>
<dbReference type="InterPro" id="IPR003018">
    <property type="entry name" value="GAF"/>
</dbReference>
<dbReference type="Gene3D" id="3.30.565.10">
    <property type="entry name" value="Histidine kinase-like ATPase, C-terminal domain"/>
    <property type="match status" value="1"/>
</dbReference>
<feature type="domain" description="Histidine kinase" evidence="8">
    <location>
        <begin position="830"/>
        <end position="1052"/>
    </location>
</feature>
<evidence type="ECO:0000256" key="5">
    <source>
        <dbReference type="ARBA" id="ARBA00022777"/>
    </source>
</evidence>
<evidence type="ECO:0000256" key="1">
    <source>
        <dbReference type="ARBA" id="ARBA00000085"/>
    </source>
</evidence>
<dbReference type="InterPro" id="IPR001789">
    <property type="entry name" value="Sig_transdc_resp-reg_receiver"/>
</dbReference>
<dbReference type="SUPFAM" id="SSF52172">
    <property type="entry name" value="CheY-like"/>
    <property type="match status" value="1"/>
</dbReference>
<keyword evidence="3 6" id="KW-0597">Phosphoprotein</keyword>
<sequence length="1207" mass="133321">MPSRSVPSLRALFRRLLFGAFFLPAALLVLVAGGGLAVFQKHQIEENQRLLAQSLASDTATYLDAAARRLVGLSKILSQSPWEQVIPHVETSWKDFGGFEALYILDPAGRLVFSTPHYVPFLEAQSFPGRDSSDKTRGVQVSLPFLSPRSGHLTVRLLRPIPAGGYVAGDLDLKGLEESLAALNNRTSSQKAFVVDRLGNPLAHPDPKVSRNQANLLFLKPLLRDARDKTTSIYEDKGVLMQGALAEVPPFRWKVMVYGPVRELYYPVVVISAVTLVAVLFLALMSSSLLGRVRRRIAEPLEYLIGEMRSAARDGEGGRESPGPAVTFKELADLVRYYTKMRALQKATSRRRIRQIHRSQAFQQAIYEMSTHPALIEGRILEAQEFICRVTAKTLEVSRALVWRLEGSRLVCLCGSGETEACAEEAPLDLSSQPDLIRREGRVLSRIFHVGDASAPSDPGSFPEAYMHPRGVKTLVLVPIRQDGGLFGYLMLEDGRAERKWEPDEMVFAAQAGELFTRSLIQADLHARTRELHNLAETLDKKVQKRTRELETLYTFSKEMGFVTDEETFASLVFSMLRRVLQVDVAGLSLEKNGTRCLYLLNTQPLAPEFRSEVLEQIFPGLHPGESQETSVVELAAPADPDRQGAICALHSVCRVPLMADRQVLGHLAVGRRNTQPFSREEWHFVSLMGRQIGESLHRLYSLLHAEEERLQDLLENLPQGVVLFDGAGSVRLSNKTGLAYLEDMGVADSALPDTGPLALQALLDRCDERLPLEISSSTGAVYEIHVRHLFSRKQPLHVLTIQDVTEERRVENQIRQQDRLAAVGQLAAGIAHDFNNLLMGIMMQAQVLQLKGVPPQVAHGLDTIVNQGQRAAHLIQQILDFSRESISRKGPLDLKPLVKETLKILERTIEENVSIRFQDDGSEYMVEADPTQIQQIVTNMALNARDAMPQGGTFRVGLERIEVSAPGQAPLEGMMPGRWIRISFQDTGTGIAKEHLPHVFEPFFTTKEVGKGTGLGLSQVYGIVKQHGGHVTVESSQGQGTLFTVYLPALRRPSEETTTSPADSVEDHGAVGEVVLLVEDEPQVLLITREILEALGYTVLTAANGREALEVLRSGGARVDALVTDMVMPDMGGRELIEAVRAQDPAFPIVVVTGYPLDRQAREMLRRGGIAWLAKPTTMGELAETLRAVMDQSAARPCNPPAVSLL</sequence>
<evidence type="ECO:0000313" key="10">
    <source>
        <dbReference type="EMBL" id="SHF15967.1"/>
    </source>
</evidence>
<evidence type="ECO:0000256" key="7">
    <source>
        <dbReference type="SAM" id="Phobius"/>
    </source>
</evidence>
<evidence type="ECO:0000259" key="8">
    <source>
        <dbReference type="PROSITE" id="PS50109"/>
    </source>
</evidence>
<dbReference type="AlphaFoldDB" id="A0A1M4ZDT1"/>
<accession>A0A1M4ZDT1</accession>
<dbReference type="PANTHER" id="PTHR43065:SF42">
    <property type="entry name" value="TWO-COMPONENT SENSOR PPRA"/>
    <property type="match status" value="1"/>
</dbReference>
<dbReference type="RefSeq" id="WP_073038308.1">
    <property type="nucleotide sequence ID" value="NZ_FQVB01000012.1"/>
</dbReference>
<dbReference type="PROSITE" id="PS50110">
    <property type="entry name" value="RESPONSE_REGULATORY"/>
    <property type="match status" value="1"/>
</dbReference>
<dbReference type="InterPro" id="IPR036097">
    <property type="entry name" value="HisK_dim/P_sf"/>
</dbReference>
<dbReference type="STRING" id="1121391.SAMN02745206_01427"/>
<evidence type="ECO:0000259" key="9">
    <source>
        <dbReference type="PROSITE" id="PS50110"/>
    </source>
</evidence>
<reference evidence="11" key="1">
    <citation type="submission" date="2016-11" db="EMBL/GenBank/DDBJ databases">
        <authorList>
            <person name="Varghese N."/>
            <person name="Submissions S."/>
        </authorList>
    </citation>
    <scope>NUCLEOTIDE SEQUENCE [LARGE SCALE GENOMIC DNA]</scope>
    <source>
        <strain evidence="11">DSM 9756</strain>
    </source>
</reference>
<feature type="domain" description="Response regulatory" evidence="9">
    <location>
        <begin position="1075"/>
        <end position="1191"/>
    </location>
</feature>
<dbReference type="SUPFAM" id="SSF47384">
    <property type="entry name" value="Homodimeric domain of signal transducing histidine kinase"/>
    <property type="match status" value="1"/>
</dbReference>
<dbReference type="SUPFAM" id="SSF55781">
    <property type="entry name" value="GAF domain-like"/>
    <property type="match status" value="2"/>
</dbReference>
<feature type="modified residue" description="4-aspartylphosphate" evidence="6">
    <location>
        <position position="1126"/>
    </location>
</feature>
<keyword evidence="5 10" id="KW-0418">Kinase</keyword>
<dbReference type="CDD" id="cd00156">
    <property type="entry name" value="REC"/>
    <property type="match status" value="1"/>
</dbReference>
<dbReference type="Gene3D" id="3.40.50.2300">
    <property type="match status" value="1"/>
</dbReference>
<dbReference type="Gene3D" id="1.10.287.130">
    <property type="match status" value="1"/>
</dbReference>
<dbReference type="InterPro" id="IPR029016">
    <property type="entry name" value="GAF-like_dom_sf"/>
</dbReference>
<dbReference type="InterPro" id="IPR005467">
    <property type="entry name" value="His_kinase_dom"/>
</dbReference>
<dbReference type="PROSITE" id="PS50109">
    <property type="entry name" value="HIS_KIN"/>
    <property type="match status" value="1"/>
</dbReference>
<gene>
    <name evidence="10" type="ORF">SAMN02745206_01427</name>
</gene>
<dbReference type="SUPFAM" id="SSF55874">
    <property type="entry name" value="ATPase domain of HSP90 chaperone/DNA topoisomerase II/histidine kinase"/>
    <property type="match status" value="1"/>
</dbReference>
<dbReference type="Gene3D" id="3.30.450.40">
    <property type="match status" value="2"/>
</dbReference>
<dbReference type="Pfam" id="PF01590">
    <property type="entry name" value="GAF"/>
    <property type="match status" value="2"/>
</dbReference>
<dbReference type="CDD" id="cd00082">
    <property type="entry name" value="HisKA"/>
    <property type="match status" value="1"/>
</dbReference>
<keyword evidence="7" id="KW-0472">Membrane</keyword>
<evidence type="ECO:0000256" key="4">
    <source>
        <dbReference type="ARBA" id="ARBA00022679"/>
    </source>
</evidence>
<dbReference type="EC" id="2.7.13.3" evidence="2"/>
<dbReference type="SMART" id="SM00388">
    <property type="entry name" value="HisKA"/>
    <property type="match status" value="1"/>
</dbReference>
<dbReference type="Pfam" id="PF02518">
    <property type="entry name" value="HATPase_c"/>
    <property type="match status" value="1"/>
</dbReference>
<name>A0A1M4ZDT1_9BACT</name>
<dbReference type="SMART" id="SM00448">
    <property type="entry name" value="REC"/>
    <property type="match status" value="1"/>
</dbReference>
<evidence type="ECO:0000313" key="11">
    <source>
        <dbReference type="Proteomes" id="UP000184076"/>
    </source>
</evidence>
<organism evidence="10 11">
    <name type="scientific">Desulfacinum infernum DSM 9756</name>
    <dbReference type="NCBI Taxonomy" id="1121391"/>
    <lineage>
        <taxon>Bacteria</taxon>
        <taxon>Pseudomonadati</taxon>
        <taxon>Thermodesulfobacteriota</taxon>
        <taxon>Syntrophobacteria</taxon>
        <taxon>Syntrophobacterales</taxon>
        <taxon>Syntrophobacteraceae</taxon>
        <taxon>Desulfacinum</taxon>
    </lineage>
</organism>
<dbReference type="InterPro" id="IPR036890">
    <property type="entry name" value="HATPase_C_sf"/>
</dbReference>
<keyword evidence="7" id="KW-1133">Transmembrane helix</keyword>
<dbReference type="Gene3D" id="3.30.450.20">
    <property type="entry name" value="PAS domain"/>
    <property type="match status" value="3"/>
</dbReference>
<keyword evidence="11" id="KW-1185">Reference proteome</keyword>
<comment type="catalytic activity">
    <reaction evidence="1">
        <text>ATP + protein L-histidine = ADP + protein N-phospho-L-histidine.</text>
        <dbReference type="EC" id="2.7.13.3"/>
    </reaction>
</comment>
<protein>
    <recommendedName>
        <fullName evidence="2">histidine kinase</fullName>
        <ecNumber evidence="2">2.7.13.3</ecNumber>
    </recommendedName>
</protein>
<proteinExistence type="predicted"/>
<dbReference type="PRINTS" id="PR00344">
    <property type="entry name" value="BCTRLSENSOR"/>
</dbReference>